<organism evidence="3 4">
    <name type="scientific">Paenibacillus prosopidis</name>
    <dbReference type="NCBI Taxonomy" id="630520"/>
    <lineage>
        <taxon>Bacteria</taxon>
        <taxon>Bacillati</taxon>
        <taxon>Bacillota</taxon>
        <taxon>Bacilli</taxon>
        <taxon>Bacillales</taxon>
        <taxon>Paenibacillaceae</taxon>
        <taxon>Paenibacillus</taxon>
    </lineage>
</organism>
<dbReference type="SUPFAM" id="SSF48452">
    <property type="entry name" value="TPR-like"/>
    <property type="match status" value="1"/>
</dbReference>
<dbReference type="CDD" id="cd02511">
    <property type="entry name" value="Beta4Glucosyltransferase"/>
    <property type="match status" value="1"/>
</dbReference>
<sequence>MSSPLISLCMIVKDEADVIARCLESAAKAVDEIIVVDTGSIDSTAEIARSLGAIVINSEWRNDFAYARNAGLQHASGKWILVLDADEELDMAAGDKLRQYVVQDGADGYFVHIYNFAGERNDGPAVINPTIRMFRNHPRHRFEGRIHEQITPSIQASNPNAVFMLTDVRVNHYGYQNEVIQRKNKTERNLLLLQETLKEKPDDPFHLYNISVEWLRLGKVREALEGFRKSRMLTNPKTSYAHLLYKCEAKCHMALGQSISGLDVCAEGLLKYPQYSDLYHYQGLFHLNMSDIGKAKEAFSKAVETGPPSSGYHTEEGMGSYISAYQLGLLHEASLEIEAAAESYLRAVQSFSTFVPPLYRLFHLLRISGREADIVPLLLERISIDEPEQAVNILKVMEDTGCSHAALRFIERYRHLLSPVDATVYTAAHALLIGDLIKARILVQQLQVSNPEHQGLLRMNVLLCSLGDELEEAQRHWNRLTELYPEQQSSVLAYLIGDLAPAGLLLDQEGLHDMRMAIKSAFSNSRPIAVNRIASAWGEAVTVQDSPNRANATAALVRTLAEFAERHLERLTETPRLRELSNACRLVLPFEDGSLR</sequence>
<dbReference type="PANTHER" id="PTHR43630:SF2">
    <property type="entry name" value="GLYCOSYLTRANSFERASE"/>
    <property type="match status" value="1"/>
</dbReference>
<dbReference type="OrthoDB" id="9815923at2"/>
<dbReference type="GO" id="GO:0016740">
    <property type="term" value="F:transferase activity"/>
    <property type="evidence" value="ECO:0007669"/>
    <property type="project" value="UniProtKB-KW"/>
</dbReference>
<dbReference type="InterPro" id="IPR029044">
    <property type="entry name" value="Nucleotide-diphossugar_trans"/>
</dbReference>
<dbReference type="PANTHER" id="PTHR43630">
    <property type="entry name" value="POLY-BETA-1,6-N-ACETYL-D-GLUCOSAMINE SYNTHASE"/>
    <property type="match status" value="1"/>
</dbReference>
<dbReference type="InterPro" id="IPR011990">
    <property type="entry name" value="TPR-like_helical_dom_sf"/>
</dbReference>
<reference evidence="3 4" key="1">
    <citation type="submission" date="2018-07" db="EMBL/GenBank/DDBJ databases">
        <title>Genomic Encyclopedia of Type Strains, Phase III (KMG-III): the genomes of soil and plant-associated and newly described type strains.</title>
        <authorList>
            <person name="Whitman W."/>
        </authorList>
    </citation>
    <scope>NUCLEOTIDE SEQUENCE [LARGE SCALE GENOMIC DNA]</scope>
    <source>
        <strain evidence="3 4">CECT 7506</strain>
    </source>
</reference>
<evidence type="ECO:0000259" key="2">
    <source>
        <dbReference type="Pfam" id="PF00535"/>
    </source>
</evidence>
<comment type="caution">
    <text evidence="3">The sequence shown here is derived from an EMBL/GenBank/DDBJ whole genome shotgun (WGS) entry which is preliminary data.</text>
</comment>
<dbReference type="Gene3D" id="3.90.550.10">
    <property type="entry name" value="Spore Coat Polysaccharide Biosynthesis Protein SpsA, Chain A"/>
    <property type="match status" value="1"/>
</dbReference>
<dbReference type="InterPro" id="IPR019734">
    <property type="entry name" value="TPR_rpt"/>
</dbReference>
<dbReference type="Gene3D" id="1.25.40.10">
    <property type="entry name" value="Tetratricopeptide repeat domain"/>
    <property type="match status" value="1"/>
</dbReference>
<proteinExistence type="predicted"/>
<feature type="domain" description="Glycosyltransferase 2-like" evidence="2">
    <location>
        <begin position="7"/>
        <end position="137"/>
    </location>
</feature>
<evidence type="ECO:0000313" key="4">
    <source>
        <dbReference type="Proteomes" id="UP000252415"/>
    </source>
</evidence>
<keyword evidence="3" id="KW-0808">Transferase</keyword>
<keyword evidence="4" id="KW-1185">Reference proteome</keyword>
<name>A0A368W2Z7_9BACL</name>
<evidence type="ECO:0000256" key="1">
    <source>
        <dbReference type="PROSITE-ProRule" id="PRU00339"/>
    </source>
</evidence>
<dbReference type="InterPro" id="IPR001173">
    <property type="entry name" value="Glyco_trans_2-like"/>
</dbReference>
<dbReference type="Proteomes" id="UP000252415">
    <property type="component" value="Unassembled WGS sequence"/>
</dbReference>
<dbReference type="AlphaFoldDB" id="A0A368W2Z7"/>
<evidence type="ECO:0000313" key="3">
    <source>
        <dbReference type="EMBL" id="RCW49530.1"/>
    </source>
</evidence>
<feature type="repeat" description="TPR" evidence="1">
    <location>
        <begin position="276"/>
        <end position="309"/>
    </location>
</feature>
<dbReference type="Pfam" id="PF00535">
    <property type="entry name" value="Glycos_transf_2"/>
    <property type="match status" value="1"/>
</dbReference>
<dbReference type="SUPFAM" id="SSF53448">
    <property type="entry name" value="Nucleotide-diphospho-sugar transferases"/>
    <property type="match status" value="1"/>
</dbReference>
<dbReference type="EMBL" id="QPJD01000004">
    <property type="protein sequence ID" value="RCW49530.1"/>
    <property type="molecule type" value="Genomic_DNA"/>
</dbReference>
<accession>A0A368W2Z7</accession>
<keyword evidence="1" id="KW-0802">TPR repeat</keyword>
<dbReference type="PROSITE" id="PS50005">
    <property type="entry name" value="TPR"/>
    <property type="match status" value="1"/>
</dbReference>
<dbReference type="RefSeq" id="WP_147275028.1">
    <property type="nucleotide sequence ID" value="NZ_QPJD01000004.1"/>
</dbReference>
<protein>
    <submittedName>
        <fullName evidence="3">Glycosyl transferase family 2</fullName>
    </submittedName>
</protein>
<gene>
    <name evidence="3" type="ORF">DFP97_104188</name>
</gene>